<dbReference type="SMART" id="SM00421">
    <property type="entry name" value="HTH_LUXR"/>
    <property type="match status" value="1"/>
</dbReference>
<dbReference type="PROSITE" id="PS50043">
    <property type="entry name" value="HTH_LUXR_2"/>
    <property type="match status" value="1"/>
</dbReference>
<dbReference type="GO" id="GO:0006355">
    <property type="term" value="P:regulation of DNA-templated transcription"/>
    <property type="evidence" value="ECO:0007669"/>
    <property type="project" value="InterPro"/>
</dbReference>
<evidence type="ECO:0000256" key="1">
    <source>
        <dbReference type="ARBA" id="ARBA00022553"/>
    </source>
</evidence>
<dbReference type="Proteomes" id="UP000428260">
    <property type="component" value="Chromosome"/>
</dbReference>
<dbReference type="InterPro" id="IPR016032">
    <property type="entry name" value="Sig_transdc_resp-reg_C-effctor"/>
</dbReference>
<dbReference type="Pfam" id="PF00196">
    <property type="entry name" value="GerE"/>
    <property type="match status" value="1"/>
</dbReference>
<dbReference type="CDD" id="cd06170">
    <property type="entry name" value="LuxR_C_like"/>
    <property type="match status" value="1"/>
</dbReference>
<gene>
    <name evidence="6" type="ORF">GM418_04090</name>
</gene>
<dbReference type="Pfam" id="PF00072">
    <property type="entry name" value="Response_reg"/>
    <property type="match status" value="1"/>
</dbReference>
<dbReference type="PANTHER" id="PTHR43214">
    <property type="entry name" value="TWO-COMPONENT RESPONSE REGULATOR"/>
    <property type="match status" value="1"/>
</dbReference>
<sequence>MEKINLVITDDHRLFRKGIYSIVRDFEFVNEIYEAENGLELIKLLHDLEVKPDVVLLDIKMPVMDGIEATEKIKEQFPDVKILILTMEEDEQIILFMVNQGVNGYLLKNADPDELELALSQLTDKEFYFPSDISSLVLRNIHNGNKKEISLNPGLSEREVQILELICKENTAQEIAEVLSISKRTVEGHKKRLLEKTETKNMAGLVVYAFKNKIVHI</sequence>
<dbReference type="InterPro" id="IPR039420">
    <property type="entry name" value="WalR-like"/>
</dbReference>
<evidence type="ECO:0000313" key="7">
    <source>
        <dbReference type="Proteomes" id="UP000428260"/>
    </source>
</evidence>
<dbReference type="KEGG" id="mcos:GM418_04090"/>
<dbReference type="Gene3D" id="3.40.50.2300">
    <property type="match status" value="1"/>
</dbReference>
<evidence type="ECO:0000259" key="4">
    <source>
        <dbReference type="PROSITE" id="PS50043"/>
    </source>
</evidence>
<dbReference type="SMART" id="SM00448">
    <property type="entry name" value="REC"/>
    <property type="match status" value="1"/>
</dbReference>
<dbReference type="GO" id="GO:0003677">
    <property type="term" value="F:DNA binding"/>
    <property type="evidence" value="ECO:0007669"/>
    <property type="project" value="UniProtKB-KW"/>
</dbReference>
<evidence type="ECO:0000256" key="3">
    <source>
        <dbReference type="PROSITE-ProRule" id="PRU00169"/>
    </source>
</evidence>
<dbReference type="GO" id="GO:0000160">
    <property type="term" value="P:phosphorelay signal transduction system"/>
    <property type="evidence" value="ECO:0007669"/>
    <property type="project" value="InterPro"/>
</dbReference>
<feature type="domain" description="Response regulatory" evidence="5">
    <location>
        <begin position="5"/>
        <end position="123"/>
    </location>
</feature>
<dbReference type="RefSeq" id="WP_158863420.1">
    <property type="nucleotide sequence ID" value="NZ_CP046401.1"/>
</dbReference>
<organism evidence="6 7">
    <name type="scientific">Maribellus comscasis</name>
    <dbReference type="NCBI Taxonomy" id="2681766"/>
    <lineage>
        <taxon>Bacteria</taxon>
        <taxon>Pseudomonadati</taxon>
        <taxon>Bacteroidota</taxon>
        <taxon>Bacteroidia</taxon>
        <taxon>Marinilabiliales</taxon>
        <taxon>Prolixibacteraceae</taxon>
        <taxon>Maribellus</taxon>
    </lineage>
</organism>
<accession>A0A6I6JSX3</accession>
<dbReference type="InterPro" id="IPR000792">
    <property type="entry name" value="Tscrpt_reg_LuxR_C"/>
</dbReference>
<evidence type="ECO:0000313" key="6">
    <source>
        <dbReference type="EMBL" id="QGY42863.1"/>
    </source>
</evidence>
<reference evidence="6 7" key="1">
    <citation type="submission" date="2019-11" db="EMBL/GenBank/DDBJ databases">
        <authorList>
            <person name="Zheng R.K."/>
            <person name="Sun C.M."/>
        </authorList>
    </citation>
    <scope>NUCLEOTIDE SEQUENCE [LARGE SCALE GENOMIC DNA]</scope>
    <source>
        <strain evidence="6 7">WC007</strain>
    </source>
</reference>
<keyword evidence="7" id="KW-1185">Reference proteome</keyword>
<dbReference type="EMBL" id="CP046401">
    <property type="protein sequence ID" value="QGY42863.1"/>
    <property type="molecule type" value="Genomic_DNA"/>
</dbReference>
<dbReference type="SUPFAM" id="SSF46894">
    <property type="entry name" value="C-terminal effector domain of the bipartite response regulators"/>
    <property type="match status" value="1"/>
</dbReference>
<name>A0A6I6JSX3_9BACT</name>
<proteinExistence type="predicted"/>
<dbReference type="PROSITE" id="PS50110">
    <property type="entry name" value="RESPONSE_REGULATORY"/>
    <property type="match status" value="1"/>
</dbReference>
<dbReference type="PANTHER" id="PTHR43214:SF43">
    <property type="entry name" value="TWO-COMPONENT RESPONSE REGULATOR"/>
    <property type="match status" value="1"/>
</dbReference>
<dbReference type="InterPro" id="IPR058245">
    <property type="entry name" value="NreC/VraR/RcsB-like_REC"/>
</dbReference>
<dbReference type="SUPFAM" id="SSF52172">
    <property type="entry name" value="CheY-like"/>
    <property type="match status" value="1"/>
</dbReference>
<dbReference type="InterPro" id="IPR001789">
    <property type="entry name" value="Sig_transdc_resp-reg_receiver"/>
</dbReference>
<feature type="domain" description="HTH luxR-type" evidence="4">
    <location>
        <begin position="148"/>
        <end position="213"/>
    </location>
</feature>
<evidence type="ECO:0000259" key="5">
    <source>
        <dbReference type="PROSITE" id="PS50110"/>
    </source>
</evidence>
<evidence type="ECO:0000256" key="2">
    <source>
        <dbReference type="ARBA" id="ARBA00023125"/>
    </source>
</evidence>
<dbReference type="InterPro" id="IPR011006">
    <property type="entry name" value="CheY-like_superfamily"/>
</dbReference>
<dbReference type="PRINTS" id="PR00038">
    <property type="entry name" value="HTHLUXR"/>
</dbReference>
<keyword evidence="2" id="KW-0238">DNA-binding</keyword>
<feature type="modified residue" description="4-aspartylphosphate" evidence="3">
    <location>
        <position position="58"/>
    </location>
</feature>
<protein>
    <submittedName>
        <fullName evidence="6">Response regulator</fullName>
    </submittedName>
</protein>
<keyword evidence="1 3" id="KW-0597">Phosphoprotein</keyword>
<dbReference type="CDD" id="cd17535">
    <property type="entry name" value="REC_NarL-like"/>
    <property type="match status" value="1"/>
</dbReference>
<dbReference type="AlphaFoldDB" id="A0A6I6JSX3"/>